<comment type="similarity">
    <text evidence="2 13">Belongs to the glycosyl hydrolase 28 family.</text>
</comment>
<dbReference type="PROSITE" id="PS00502">
    <property type="entry name" value="POLYGALACTURONASE"/>
    <property type="match status" value="1"/>
</dbReference>
<evidence type="ECO:0000256" key="3">
    <source>
        <dbReference type="ARBA" id="ARBA00012736"/>
    </source>
</evidence>
<evidence type="ECO:0000256" key="1">
    <source>
        <dbReference type="ARBA" id="ARBA00004613"/>
    </source>
</evidence>
<keyword evidence="7 13" id="KW-0378">Hydrolase</keyword>
<gene>
    <name evidence="15" type="ORF">K402DRAFT_440543</name>
</gene>
<dbReference type="GO" id="GO:0071555">
    <property type="term" value="P:cell wall organization"/>
    <property type="evidence" value="ECO:0007669"/>
    <property type="project" value="UniProtKB-KW"/>
</dbReference>
<evidence type="ECO:0000256" key="4">
    <source>
        <dbReference type="ARBA" id="ARBA00022525"/>
    </source>
</evidence>
<keyword evidence="9 13" id="KW-0326">Glycosidase</keyword>
<dbReference type="OrthoDB" id="1546079at2759"/>
<evidence type="ECO:0000256" key="7">
    <source>
        <dbReference type="ARBA" id="ARBA00022801"/>
    </source>
</evidence>
<dbReference type="PANTHER" id="PTHR31884:SF1">
    <property type="entry name" value="POLYGALACTURONASE"/>
    <property type="match status" value="1"/>
</dbReference>
<evidence type="ECO:0000256" key="10">
    <source>
        <dbReference type="ARBA" id="ARBA00023316"/>
    </source>
</evidence>
<dbReference type="Proteomes" id="UP000800041">
    <property type="component" value="Unassembled WGS sequence"/>
</dbReference>
<evidence type="ECO:0000313" key="16">
    <source>
        <dbReference type="Proteomes" id="UP000800041"/>
    </source>
</evidence>
<name>A0A6G1GKH8_9PEZI</name>
<evidence type="ECO:0000256" key="8">
    <source>
        <dbReference type="ARBA" id="ARBA00023157"/>
    </source>
</evidence>
<dbReference type="InterPro" id="IPR012334">
    <property type="entry name" value="Pectin_lyas_fold"/>
</dbReference>
<dbReference type="AlphaFoldDB" id="A0A6G1GKH8"/>
<evidence type="ECO:0000313" key="15">
    <source>
        <dbReference type="EMBL" id="KAF1981330.1"/>
    </source>
</evidence>
<dbReference type="GO" id="GO:0005576">
    <property type="term" value="C:extracellular region"/>
    <property type="evidence" value="ECO:0007669"/>
    <property type="project" value="UniProtKB-SubCell"/>
</dbReference>
<dbReference type="EMBL" id="ML977201">
    <property type="protein sequence ID" value="KAF1981330.1"/>
    <property type="molecule type" value="Genomic_DNA"/>
</dbReference>
<feature type="active site" evidence="12">
    <location>
        <position position="204"/>
    </location>
</feature>
<dbReference type="InterPro" id="IPR006626">
    <property type="entry name" value="PbH1"/>
</dbReference>
<evidence type="ECO:0000256" key="13">
    <source>
        <dbReference type="RuleBase" id="RU361169"/>
    </source>
</evidence>
<evidence type="ECO:0000256" key="11">
    <source>
        <dbReference type="ARBA" id="ARBA00034074"/>
    </source>
</evidence>
<dbReference type="PANTHER" id="PTHR31884">
    <property type="entry name" value="POLYGALACTURONASE"/>
    <property type="match status" value="1"/>
</dbReference>
<proteinExistence type="inferred from homology"/>
<keyword evidence="4" id="KW-0964">Secreted</keyword>
<comment type="subcellular location">
    <subcellularLocation>
        <location evidence="1">Secreted</location>
    </subcellularLocation>
</comment>
<keyword evidence="5 14" id="KW-0732">Signal</keyword>
<evidence type="ECO:0000256" key="12">
    <source>
        <dbReference type="PROSITE-ProRule" id="PRU10052"/>
    </source>
</evidence>
<keyword evidence="10" id="KW-0961">Cell wall biogenesis/degradation</keyword>
<accession>A0A6G1GKH8</accession>
<feature type="signal peptide" evidence="14">
    <location>
        <begin position="1"/>
        <end position="19"/>
    </location>
</feature>
<evidence type="ECO:0000256" key="5">
    <source>
        <dbReference type="ARBA" id="ARBA00022729"/>
    </source>
</evidence>
<keyword evidence="6" id="KW-0677">Repeat</keyword>
<sequence length="346" mass="34972">MRSSLFILPTLSALELAAGYSIQPRDTESSDSNAFTGNVFSSAADPGCTFTSAAGLAKAGACKSIVLSSIAVPAGQNLSLEKLQPGTQVTFESHTTFGHKNWAGPLISISGKGVTVTGAPGHLIDGGGPAYWDGVGGNGGSAKPKFFYAHGLDDSTITGLSPTTSASNTSPSTTLPVTRNQDDCLAINSGTNITFSNGLCSGGHGMSIGSVGGRSSNVVENIHIHDSTVERSQNGIRIKTIAGATGSVSNVVYENIMLNGITKYGIDVQQDYRNGGATGKPSGGVPVTGLAIRGVKGTVASSGQRFYILCAACKGWSFEGIALTGGKAKGKGCMGIPTGLGADVTC</sequence>
<evidence type="ECO:0000256" key="6">
    <source>
        <dbReference type="ARBA" id="ARBA00022737"/>
    </source>
</evidence>
<dbReference type="InterPro" id="IPR000743">
    <property type="entry name" value="Glyco_hydro_28"/>
</dbReference>
<dbReference type="EC" id="3.2.1.15" evidence="3"/>
<dbReference type="InterPro" id="IPR011050">
    <property type="entry name" value="Pectin_lyase_fold/virulence"/>
</dbReference>
<dbReference type="Pfam" id="PF00295">
    <property type="entry name" value="Glyco_hydro_28"/>
    <property type="match status" value="2"/>
</dbReference>
<keyword evidence="16" id="KW-1185">Reference proteome</keyword>
<dbReference type="SUPFAM" id="SSF51126">
    <property type="entry name" value="Pectin lyase-like"/>
    <property type="match status" value="1"/>
</dbReference>
<dbReference type="InterPro" id="IPR050434">
    <property type="entry name" value="Glycosyl_hydrlase_28"/>
</dbReference>
<protein>
    <recommendedName>
        <fullName evidence="3">endo-polygalacturonase</fullName>
        <ecNumber evidence="3">3.2.1.15</ecNumber>
    </recommendedName>
</protein>
<dbReference type="GO" id="GO:0004650">
    <property type="term" value="F:polygalacturonase activity"/>
    <property type="evidence" value="ECO:0007669"/>
    <property type="project" value="UniProtKB-EC"/>
</dbReference>
<comment type="catalytic activity">
    <reaction evidence="11">
        <text>(1,4-alpha-D-galacturonosyl)n+m + H2O = (1,4-alpha-D-galacturonosyl)n + (1,4-alpha-D-galacturonosyl)m.</text>
        <dbReference type="EC" id="3.2.1.15"/>
    </reaction>
</comment>
<feature type="chain" id="PRO_5026037287" description="endo-polygalacturonase" evidence="14">
    <location>
        <begin position="20"/>
        <end position="346"/>
    </location>
</feature>
<evidence type="ECO:0000256" key="14">
    <source>
        <dbReference type="SAM" id="SignalP"/>
    </source>
</evidence>
<organism evidence="15 16">
    <name type="scientific">Aulographum hederae CBS 113979</name>
    <dbReference type="NCBI Taxonomy" id="1176131"/>
    <lineage>
        <taxon>Eukaryota</taxon>
        <taxon>Fungi</taxon>
        <taxon>Dikarya</taxon>
        <taxon>Ascomycota</taxon>
        <taxon>Pezizomycotina</taxon>
        <taxon>Dothideomycetes</taxon>
        <taxon>Pleosporomycetidae</taxon>
        <taxon>Aulographales</taxon>
        <taxon>Aulographaceae</taxon>
    </lineage>
</organism>
<evidence type="ECO:0000256" key="2">
    <source>
        <dbReference type="ARBA" id="ARBA00008834"/>
    </source>
</evidence>
<keyword evidence="8" id="KW-1015">Disulfide bond</keyword>
<reference evidence="15" key="1">
    <citation type="journal article" date="2020" name="Stud. Mycol.">
        <title>101 Dothideomycetes genomes: a test case for predicting lifestyles and emergence of pathogens.</title>
        <authorList>
            <person name="Haridas S."/>
            <person name="Albert R."/>
            <person name="Binder M."/>
            <person name="Bloem J."/>
            <person name="Labutti K."/>
            <person name="Salamov A."/>
            <person name="Andreopoulos B."/>
            <person name="Baker S."/>
            <person name="Barry K."/>
            <person name="Bills G."/>
            <person name="Bluhm B."/>
            <person name="Cannon C."/>
            <person name="Castanera R."/>
            <person name="Culley D."/>
            <person name="Daum C."/>
            <person name="Ezra D."/>
            <person name="Gonzalez J."/>
            <person name="Henrissat B."/>
            <person name="Kuo A."/>
            <person name="Liang C."/>
            <person name="Lipzen A."/>
            <person name="Lutzoni F."/>
            <person name="Magnuson J."/>
            <person name="Mondo S."/>
            <person name="Nolan M."/>
            <person name="Ohm R."/>
            <person name="Pangilinan J."/>
            <person name="Park H.-J."/>
            <person name="Ramirez L."/>
            <person name="Alfaro M."/>
            <person name="Sun H."/>
            <person name="Tritt A."/>
            <person name="Yoshinaga Y."/>
            <person name="Zwiers L.-H."/>
            <person name="Turgeon B."/>
            <person name="Goodwin S."/>
            <person name="Spatafora J."/>
            <person name="Crous P."/>
            <person name="Grigoriev I."/>
        </authorList>
    </citation>
    <scope>NUCLEOTIDE SEQUENCE</scope>
    <source>
        <strain evidence="15">CBS 113979</strain>
    </source>
</reference>
<dbReference type="Gene3D" id="2.160.20.10">
    <property type="entry name" value="Single-stranded right-handed beta-helix, Pectin lyase-like"/>
    <property type="match status" value="2"/>
</dbReference>
<evidence type="ECO:0000256" key="9">
    <source>
        <dbReference type="ARBA" id="ARBA00023295"/>
    </source>
</evidence>
<dbReference type="SMART" id="SM00710">
    <property type="entry name" value="PbH1"/>
    <property type="match status" value="4"/>
</dbReference>
<dbReference type="GO" id="GO:0045490">
    <property type="term" value="P:pectin catabolic process"/>
    <property type="evidence" value="ECO:0007669"/>
    <property type="project" value="TreeGrafter"/>
</dbReference>